<gene>
    <name evidence="1" type="ORF">IPOD504_LOCUS3276</name>
</gene>
<sequence length="89" mass="9739">MVFRLVSEVSRHTSGLEDVHGATVLTQIPPGTAKLCSLTNNYLNARERSVIPNPKRSDFAEKGLSGGLMPGAFQIDLYPTMSRSEFSQN</sequence>
<protein>
    <submittedName>
        <fullName evidence="1">Uncharacterized protein</fullName>
    </submittedName>
</protein>
<keyword evidence="2" id="KW-1185">Reference proteome</keyword>
<dbReference type="Proteomes" id="UP000837857">
    <property type="component" value="Chromosome 13"/>
</dbReference>
<organism evidence="1 2">
    <name type="scientific">Iphiclides podalirius</name>
    <name type="common">scarce swallowtail</name>
    <dbReference type="NCBI Taxonomy" id="110791"/>
    <lineage>
        <taxon>Eukaryota</taxon>
        <taxon>Metazoa</taxon>
        <taxon>Ecdysozoa</taxon>
        <taxon>Arthropoda</taxon>
        <taxon>Hexapoda</taxon>
        <taxon>Insecta</taxon>
        <taxon>Pterygota</taxon>
        <taxon>Neoptera</taxon>
        <taxon>Endopterygota</taxon>
        <taxon>Lepidoptera</taxon>
        <taxon>Glossata</taxon>
        <taxon>Ditrysia</taxon>
        <taxon>Papilionoidea</taxon>
        <taxon>Papilionidae</taxon>
        <taxon>Papilioninae</taxon>
        <taxon>Iphiclides</taxon>
    </lineage>
</organism>
<feature type="non-terminal residue" evidence="1">
    <location>
        <position position="1"/>
    </location>
</feature>
<evidence type="ECO:0000313" key="1">
    <source>
        <dbReference type="EMBL" id="CAH2041595.1"/>
    </source>
</evidence>
<proteinExistence type="predicted"/>
<evidence type="ECO:0000313" key="2">
    <source>
        <dbReference type="Proteomes" id="UP000837857"/>
    </source>
</evidence>
<reference evidence="1" key="1">
    <citation type="submission" date="2022-03" db="EMBL/GenBank/DDBJ databases">
        <authorList>
            <person name="Martin H S."/>
        </authorList>
    </citation>
    <scope>NUCLEOTIDE SEQUENCE</scope>
</reference>
<accession>A0ABN8HYE1</accession>
<name>A0ABN8HYE1_9NEOP</name>
<dbReference type="EMBL" id="OW152825">
    <property type="protein sequence ID" value="CAH2041595.1"/>
    <property type="molecule type" value="Genomic_DNA"/>
</dbReference>